<dbReference type="Proteomes" id="UP000237073">
    <property type="component" value="Unassembled WGS sequence"/>
</dbReference>
<dbReference type="InterPro" id="IPR012433">
    <property type="entry name" value="Imm11"/>
</dbReference>
<dbReference type="AlphaFoldDB" id="A0A2P5GGN2"/>
<dbReference type="Proteomes" id="UP000247005">
    <property type="component" value="Unassembled WGS sequence"/>
</dbReference>
<evidence type="ECO:0000313" key="5">
    <source>
        <dbReference type="Proteomes" id="UP000247005"/>
    </source>
</evidence>
<dbReference type="OrthoDB" id="5509251at2"/>
<organism evidence="3 5">
    <name type="scientific">Superficieibacter electus</name>
    <dbReference type="NCBI Taxonomy" id="2022662"/>
    <lineage>
        <taxon>Bacteria</taxon>
        <taxon>Pseudomonadati</taxon>
        <taxon>Pseudomonadota</taxon>
        <taxon>Gammaproteobacteria</taxon>
        <taxon>Enterobacterales</taxon>
        <taxon>Enterobacteriaceae</taxon>
        <taxon>Superficieibacter</taxon>
    </lineage>
</organism>
<comment type="caution">
    <text evidence="3">The sequence shown here is derived from an EMBL/GenBank/DDBJ whole genome shotgun (WGS) entry which is preliminary data.</text>
</comment>
<proteinExistence type="predicted"/>
<evidence type="ECO:0000313" key="2">
    <source>
        <dbReference type="EMBL" id="POP40411.1"/>
    </source>
</evidence>
<gene>
    <name evidence="3" type="ORF">CHU32_27580</name>
    <name evidence="2" type="ORF">CHU33_27490</name>
</gene>
<protein>
    <recommendedName>
        <fullName evidence="1">Immunity MXAN-0049 protein domain-containing protein</fullName>
    </recommendedName>
</protein>
<dbReference type="RefSeq" id="WP_103678827.1">
    <property type="nucleotide sequence ID" value="NZ_PQGD01000058.1"/>
</dbReference>
<evidence type="ECO:0000259" key="1">
    <source>
        <dbReference type="Pfam" id="PF07791"/>
    </source>
</evidence>
<dbReference type="Pfam" id="PF07791">
    <property type="entry name" value="Imm11"/>
    <property type="match status" value="1"/>
</dbReference>
<evidence type="ECO:0000313" key="3">
    <source>
        <dbReference type="EMBL" id="POP40870.1"/>
    </source>
</evidence>
<dbReference type="EMBL" id="PQGD01000058">
    <property type="protein sequence ID" value="POP40870.1"/>
    <property type="molecule type" value="Genomic_DNA"/>
</dbReference>
<accession>A0A2P5GGN2</accession>
<name>A0A2P5GGN2_9ENTR</name>
<keyword evidence="4" id="KW-1185">Reference proteome</keyword>
<reference evidence="4 5" key="1">
    <citation type="submission" date="2018-01" db="EMBL/GenBank/DDBJ databases">
        <title>Superficieibacter electus gen. nov., sp. nov., an extended-spectrum beta-lactamase possessing member of the Enterobacteriaceae family, isolated from intensive care unit surfaces.</title>
        <authorList>
            <person name="Potter R.F."/>
            <person name="D'Souza A.W."/>
        </authorList>
    </citation>
    <scope>NUCLEOTIDE SEQUENCE [LARGE SCALE GENOMIC DNA]</scope>
    <source>
        <strain evidence="3 5">BP-1</strain>
        <strain evidence="2 4">BP-2</strain>
    </source>
</reference>
<evidence type="ECO:0000313" key="4">
    <source>
        <dbReference type="Proteomes" id="UP000237073"/>
    </source>
</evidence>
<feature type="domain" description="Immunity MXAN-0049 protein" evidence="1">
    <location>
        <begin position="60"/>
        <end position="180"/>
    </location>
</feature>
<sequence length="186" mass="21646">MYMWSIPEQYPNKHIGGYQYDIVSYFLFNRSIHVEKMNIHPVINYKADLNILNKYDCLPNNSLIPVINERLKIFLEAHSNNNVEFYKVDIHANDGLLKDFYILNVITKLPLINLRNSICEYIPNTEKAIMGFKKVSFIKNPPGDFSIARCSEYLSYLMLSDELVVKMKKEKFKGVAYSKITETSSS</sequence>
<dbReference type="EMBL" id="PQGE01000058">
    <property type="protein sequence ID" value="POP40411.1"/>
    <property type="molecule type" value="Genomic_DNA"/>
</dbReference>